<dbReference type="InterPro" id="IPR004358">
    <property type="entry name" value="Sig_transdc_His_kin-like_C"/>
</dbReference>
<dbReference type="InterPro" id="IPR036890">
    <property type="entry name" value="HATPase_C_sf"/>
</dbReference>
<dbReference type="Gene3D" id="1.10.287.130">
    <property type="match status" value="1"/>
</dbReference>
<comment type="catalytic activity">
    <reaction evidence="1">
        <text>ATP + protein L-histidine = ADP + protein N-phospho-L-histidine.</text>
        <dbReference type="EC" id="2.7.13.3"/>
    </reaction>
</comment>
<dbReference type="EC" id="2.7.13.3" evidence="2"/>
<dbReference type="NCBIfam" id="TIGR00229">
    <property type="entry name" value="sensory_box"/>
    <property type="match status" value="2"/>
</dbReference>
<feature type="domain" description="PAC" evidence="8">
    <location>
        <begin position="203"/>
        <end position="254"/>
    </location>
</feature>
<dbReference type="PROSITE" id="PS50113">
    <property type="entry name" value="PAC"/>
    <property type="match status" value="2"/>
</dbReference>
<protein>
    <recommendedName>
        <fullName evidence="2">histidine kinase</fullName>
        <ecNumber evidence="2">2.7.13.3</ecNumber>
    </recommendedName>
</protein>
<evidence type="ECO:0000256" key="4">
    <source>
        <dbReference type="ARBA" id="ARBA00022679"/>
    </source>
</evidence>
<evidence type="ECO:0000313" key="9">
    <source>
        <dbReference type="EMBL" id="GHC88405.1"/>
    </source>
</evidence>
<evidence type="ECO:0000259" key="8">
    <source>
        <dbReference type="PROSITE" id="PS50113"/>
    </source>
</evidence>
<evidence type="ECO:0000313" key="10">
    <source>
        <dbReference type="Proteomes" id="UP000626210"/>
    </source>
</evidence>
<evidence type="ECO:0000256" key="2">
    <source>
        <dbReference type="ARBA" id="ARBA00012438"/>
    </source>
</evidence>
<dbReference type="SUPFAM" id="SSF55785">
    <property type="entry name" value="PYP-like sensor domain (PAS domain)"/>
    <property type="match status" value="2"/>
</dbReference>
<dbReference type="Pfam" id="PF13426">
    <property type="entry name" value="PAS_9"/>
    <property type="match status" value="1"/>
</dbReference>
<dbReference type="InterPro" id="IPR005467">
    <property type="entry name" value="His_kinase_dom"/>
</dbReference>
<feature type="domain" description="PAS" evidence="7">
    <location>
        <begin position="132"/>
        <end position="196"/>
    </location>
</feature>
<feature type="domain" description="PAS" evidence="7">
    <location>
        <begin position="4"/>
        <end position="86"/>
    </location>
</feature>
<dbReference type="SMART" id="SM00387">
    <property type="entry name" value="HATPase_c"/>
    <property type="match status" value="1"/>
</dbReference>
<dbReference type="Pfam" id="PF00512">
    <property type="entry name" value="HisKA"/>
    <property type="match status" value="1"/>
</dbReference>
<dbReference type="CDD" id="cd00130">
    <property type="entry name" value="PAS"/>
    <property type="match status" value="2"/>
</dbReference>
<reference evidence="10" key="1">
    <citation type="journal article" date="2019" name="Int. J. Syst. Evol. Microbiol.">
        <title>The Global Catalogue of Microorganisms (GCM) 10K type strain sequencing project: providing services to taxonomists for standard genome sequencing and annotation.</title>
        <authorList>
            <consortium name="The Broad Institute Genomics Platform"/>
            <consortium name="The Broad Institute Genome Sequencing Center for Infectious Disease"/>
            <person name="Wu L."/>
            <person name="Ma J."/>
        </authorList>
    </citation>
    <scope>NUCLEOTIDE SEQUENCE [LARGE SCALE GENOMIC DNA]</scope>
    <source>
        <strain evidence="10">KCTC 23314</strain>
    </source>
</reference>
<evidence type="ECO:0000256" key="1">
    <source>
        <dbReference type="ARBA" id="ARBA00000085"/>
    </source>
</evidence>
<dbReference type="Pfam" id="PF02518">
    <property type="entry name" value="HATPase_c"/>
    <property type="match status" value="1"/>
</dbReference>
<dbReference type="Gene3D" id="3.30.450.20">
    <property type="entry name" value="PAS domain"/>
    <property type="match status" value="2"/>
</dbReference>
<evidence type="ECO:0000259" key="7">
    <source>
        <dbReference type="PROSITE" id="PS50112"/>
    </source>
</evidence>
<dbReference type="InterPro" id="IPR035965">
    <property type="entry name" value="PAS-like_dom_sf"/>
</dbReference>
<organism evidence="9 10">
    <name type="scientific">Pseudorhodoferax aquiterrae</name>
    <dbReference type="NCBI Taxonomy" id="747304"/>
    <lineage>
        <taxon>Bacteria</taxon>
        <taxon>Pseudomonadati</taxon>
        <taxon>Pseudomonadota</taxon>
        <taxon>Betaproteobacteria</taxon>
        <taxon>Burkholderiales</taxon>
        <taxon>Comamonadaceae</taxon>
    </lineage>
</organism>
<accession>A0ABQ3G4I8</accession>
<dbReference type="InterPro" id="IPR013656">
    <property type="entry name" value="PAS_4"/>
</dbReference>
<sequence>MARELAFQQRLVDALPNPLFLKDDQGRYTTVNRAFEAAYGVRREDLIGRTVLELQVLDAAAREEAHRCDMEVVRSGGRVQRAFENHWADGRLHQTLFWAQGLHAPDGSTAGMVGVLLDISEQAQARAALRERERLLRDLLESAPGAVVAADGSGRVLFHNQNALEMFGVDAQTLAAQGMRARYVDPSQRAVLMECLWRDGFARVSDLEMLRGDGSRFWAQLSFTRGSFGGQPDVAFGWCVDITERRRTAQAMQAARDAAEAAAAAKSDFLANMSHEIRTPLNTIIGQAHLALQGALSAAQRMHVQKASSAAQALLAIANDVLDFSRTESGRLVLQEADFDLDALLARLQARHGPQAADKGLALRLEADDAVPRQLHSDVQRLEQVLGQLLGNALKFTEQGEVVLQCRHRPADDEGVVLEIAVRDTGIGIAPEQLGQLFQPFRQVDGSSTRRFGGLGLGLALARRLASAAGGSITAQSAPGAGTCVQLQWPCRMGAGLRTQEAPLEPAAAGWMSGDLAALTDAQARSGLARLCEMLESMDGDTGTQLHAMRPWLQQRLPPAQLQQLVRLVQRYDLEDALALLRASPALASWLPEAA</sequence>
<dbReference type="PROSITE" id="PS50109">
    <property type="entry name" value="HIS_KIN"/>
    <property type="match status" value="1"/>
</dbReference>
<proteinExistence type="predicted"/>
<dbReference type="SUPFAM" id="SSF47384">
    <property type="entry name" value="Homodimeric domain of signal transducing histidine kinase"/>
    <property type="match status" value="1"/>
</dbReference>
<evidence type="ECO:0000256" key="3">
    <source>
        <dbReference type="ARBA" id="ARBA00022553"/>
    </source>
</evidence>
<dbReference type="InterPro" id="IPR000700">
    <property type="entry name" value="PAS-assoc_C"/>
</dbReference>
<gene>
    <name evidence="9" type="ORF">GCM10007320_35270</name>
</gene>
<feature type="domain" description="PAC" evidence="8">
    <location>
        <begin position="77"/>
        <end position="131"/>
    </location>
</feature>
<dbReference type="Gene3D" id="3.30.565.10">
    <property type="entry name" value="Histidine kinase-like ATPase, C-terminal domain"/>
    <property type="match status" value="1"/>
</dbReference>
<name>A0ABQ3G4I8_9BURK</name>
<evidence type="ECO:0000256" key="5">
    <source>
        <dbReference type="ARBA" id="ARBA00022777"/>
    </source>
</evidence>
<keyword evidence="4" id="KW-0808">Transferase</keyword>
<dbReference type="PRINTS" id="PR00344">
    <property type="entry name" value="BCTRLSENSOR"/>
</dbReference>
<dbReference type="SMART" id="SM00091">
    <property type="entry name" value="PAS"/>
    <property type="match status" value="2"/>
</dbReference>
<evidence type="ECO:0000259" key="6">
    <source>
        <dbReference type="PROSITE" id="PS50109"/>
    </source>
</evidence>
<keyword evidence="5" id="KW-0418">Kinase</keyword>
<dbReference type="SUPFAM" id="SSF55874">
    <property type="entry name" value="ATPase domain of HSP90 chaperone/DNA topoisomerase II/histidine kinase"/>
    <property type="match status" value="1"/>
</dbReference>
<dbReference type="Pfam" id="PF08448">
    <property type="entry name" value="PAS_4"/>
    <property type="match status" value="1"/>
</dbReference>
<keyword evidence="10" id="KW-1185">Reference proteome</keyword>
<dbReference type="InterPro" id="IPR003594">
    <property type="entry name" value="HATPase_dom"/>
</dbReference>
<dbReference type="CDD" id="cd00082">
    <property type="entry name" value="HisKA"/>
    <property type="match status" value="1"/>
</dbReference>
<dbReference type="PANTHER" id="PTHR43047">
    <property type="entry name" value="TWO-COMPONENT HISTIDINE PROTEIN KINASE"/>
    <property type="match status" value="1"/>
</dbReference>
<feature type="domain" description="Histidine kinase" evidence="6">
    <location>
        <begin position="272"/>
        <end position="493"/>
    </location>
</feature>
<keyword evidence="3" id="KW-0597">Phosphoprotein</keyword>
<dbReference type="InterPro" id="IPR003661">
    <property type="entry name" value="HisK_dim/P_dom"/>
</dbReference>
<dbReference type="PANTHER" id="PTHR43047:SF64">
    <property type="entry name" value="HISTIDINE KINASE CONTAINING CHEY-HOMOLOGOUS RECEIVER DOMAIN AND PAS DOMAIN-RELATED"/>
    <property type="match status" value="1"/>
</dbReference>
<comment type="caution">
    <text evidence="9">The sequence shown here is derived from an EMBL/GenBank/DDBJ whole genome shotgun (WGS) entry which is preliminary data.</text>
</comment>
<dbReference type="EMBL" id="BMYK01000011">
    <property type="protein sequence ID" value="GHC88405.1"/>
    <property type="molecule type" value="Genomic_DNA"/>
</dbReference>
<dbReference type="InterPro" id="IPR000014">
    <property type="entry name" value="PAS"/>
</dbReference>
<dbReference type="RefSeq" id="WP_189688251.1">
    <property type="nucleotide sequence ID" value="NZ_BMYK01000011.1"/>
</dbReference>
<dbReference type="PROSITE" id="PS50112">
    <property type="entry name" value="PAS"/>
    <property type="match status" value="2"/>
</dbReference>
<dbReference type="Proteomes" id="UP000626210">
    <property type="component" value="Unassembled WGS sequence"/>
</dbReference>
<dbReference type="InterPro" id="IPR036097">
    <property type="entry name" value="HisK_dim/P_sf"/>
</dbReference>
<dbReference type="SMART" id="SM00388">
    <property type="entry name" value="HisKA"/>
    <property type="match status" value="1"/>
</dbReference>